<name>A0A2V2X2Y5_TRYCR</name>
<dbReference type="GO" id="GO:0042073">
    <property type="term" value="P:intraciliary transport"/>
    <property type="evidence" value="ECO:0007669"/>
    <property type="project" value="TreeGrafter"/>
</dbReference>
<dbReference type="InterPro" id="IPR056157">
    <property type="entry name" value="TPR_IFT80_172_dom"/>
</dbReference>
<protein>
    <submittedName>
        <fullName evidence="17">Putative intraflagellar transport protein 122B</fullName>
    </submittedName>
</protein>
<dbReference type="VEuPathDB" id="TriTrypDB:BCY84_01856"/>
<dbReference type="VEuPathDB" id="TriTrypDB:C4B63_59g127"/>
<dbReference type="VEuPathDB" id="TriTrypDB:C3747_31g257"/>
<feature type="domain" description="IFT121-like zinc finger" evidence="11">
    <location>
        <begin position="1208"/>
        <end position="1249"/>
    </location>
</feature>
<dbReference type="Pfam" id="PF25170">
    <property type="entry name" value="TPR_WDR35"/>
    <property type="match status" value="1"/>
</dbReference>
<dbReference type="PROSITE" id="PS50294">
    <property type="entry name" value="WD_REPEATS_REGION"/>
    <property type="match status" value="1"/>
</dbReference>
<evidence type="ECO:0000259" key="11">
    <source>
        <dbReference type="Pfam" id="PF23145"/>
    </source>
</evidence>
<dbReference type="PIRSF" id="PIRSF037536">
    <property type="entry name" value="WD_repeat_p35"/>
    <property type="match status" value="1"/>
</dbReference>
<dbReference type="InterPro" id="IPR056159">
    <property type="entry name" value="Beta-prop_IFT121_TULP_N"/>
</dbReference>
<comment type="subcellular location">
    <subcellularLocation>
        <location evidence="1">Cytoplasm</location>
        <location evidence="1">Cytoskeleton</location>
        <location evidence="1">Cilium basal body</location>
    </subcellularLocation>
</comment>
<dbReference type="VEuPathDB" id="TriTrypDB:TcBrA4_0113160"/>
<dbReference type="GO" id="GO:0005930">
    <property type="term" value="C:axoneme"/>
    <property type="evidence" value="ECO:0007669"/>
    <property type="project" value="TreeGrafter"/>
</dbReference>
<feature type="domain" description="IFT80/172/WDR35 TPR" evidence="12">
    <location>
        <begin position="684"/>
        <end position="772"/>
    </location>
</feature>
<evidence type="ECO:0000313" key="17">
    <source>
        <dbReference type="EMBL" id="PWV15101.1"/>
    </source>
</evidence>
<dbReference type="EMBL" id="PRFC01000031">
    <property type="protein sequence ID" value="PWV15101.1"/>
    <property type="molecule type" value="Genomic_DNA"/>
</dbReference>
<reference evidence="17 18" key="1">
    <citation type="journal article" date="2018" name="Microb. Genom.">
        <title>Expanding an expanded genome: long-read sequencing of Trypanosoma cruzi.</title>
        <authorList>
            <person name="Berna L."/>
            <person name="Rodriguez M."/>
            <person name="Chiribao M.L."/>
            <person name="Parodi-Talice A."/>
            <person name="Pita S."/>
            <person name="Rijo G."/>
            <person name="Alvarez-Valin F."/>
            <person name="Robello C."/>
        </authorList>
    </citation>
    <scope>NUCLEOTIDE SEQUENCE [LARGE SCALE GENOMIC DNA]</scope>
    <source>
        <strain evidence="17 18">TCC</strain>
    </source>
</reference>
<dbReference type="VEuPathDB" id="TriTrypDB:TcYC6_0065200"/>
<evidence type="ECO:0000256" key="1">
    <source>
        <dbReference type="ARBA" id="ARBA00004120"/>
    </source>
</evidence>
<dbReference type="GO" id="GO:0036064">
    <property type="term" value="C:ciliary basal body"/>
    <property type="evidence" value="ECO:0007669"/>
    <property type="project" value="TreeGrafter"/>
</dbReference>
<evidence type="ECO:0000256" key="9">
    <source>
        <dbReference type="PROSITE-ProRule" id="PRU00221"/>
    </source>
</evidence>
<evidence type="ECO:0000256" key="4">
    <source>
        <dbReference type="ARBA" id="ARBA00022737"/>
    </source>
</evidence>
<evidence type="ECO:0000256" key="6">
    <source>
        <dbReference type="ARBA" id="ARBA00023069"/>
    </source>
</evidence>
<dbReference type="InterPro" id="IPR015943">
    <property type="entry name" value="WD40/YVTN_repeat-like_dom_sf"/>
</dbReference>
<dbReference type="VEuPathDB" id="TriTrypDB:ECC02_007812"/>
<evidence type="ECO:0000259" key="15">
    <source>
        <dbReference type="Pfam" id="PF25768"/>
    </source>
</evidence>
<keyword evidence="7" id="KW-0206">Cytoskeleton</keyword>
<comment type="caution">
    <text evidence="17">The sequence shown here is derived from an EMBL/GenBank/DDBJ whole genome shotgun (WGS) entry which is preliminary data.</text>
</comment>
<dbReference type="Pfam" id="PF23387">
    <property type="entry name" value="TPR_IFT80_172"/>
    <property type="match status" value="1"/>
</dbReference>
<feature type="domain" description="IFT121/TULP4 N-terminal" evidence="14">
    <location>
        <begin position="1"/>
        <end position="332"/>
    </location>
</feature>
<dbReference type="InterPro" id="IPR011990">
    <property type="entry name" value="TPR-like_helical_dom_sf"/>
</dbReference>
<dbReference type="PANTHER" id="PTHR15722">
    <property type="entry name" value="IFT140/172-RELATED"/>
    <property type="match status" value="1"/>
</dbReference>
<evidence type="ECO:0000256" key="5">
    <source>
        <dbReference type="ARBA" id="ARBA00022794"/>
    </source>
</evidence>
<gene>
    <name evidence="17" type="ORF">C3747_31g257</name>
    <name evidence="16" type="ORF">ECC02_007812</name>
</gene>
<dbReference type="VEuPathDB" id="TriTrypDB:TCDM_07480"/>
<evidence type="ECO:0000256" key="2">
    <source>
        <dbReference type="ARBA" id="ARBA00022490"/>
    </source>
</evidence>
<evidence type="ECO:0000313" key="16">
    <source>
        <dbReference type="EMBL" id="KAF5219207.1"/>
    </source>
</evidence>
<accession>A0A2V2X2Y5</accession>
<dbReference type="SUPFAM" id="SSF50978">
    <property type="entry name" value="WD40 repeat-like"/>
    <property type="match status" value="2"/>
</dbReference>
<evidence type="ECO:0000256" key="3">
    <source>
        <dbReference type="ARBA" id="ARBA00022574"/>
    </source>
</evidence>
<dbReference type="Pfam" id="PF24797">
    <property type="entry name" value="Beta-prop_WDR35_TULP_N"/>
    <property type="match status" value="1"/>
</dbReference>
<evidence type="ECO:0000256" key="10">
    <source>
        <dbReference type="SAM" id="MobiDB-lite"/>
    </source>
</evidence>
<evidence type="ECO:0000259" key="12">
    <source>
        <dbReference type="Pfam" id="PF23387"/>
    </source>
</evidence>
<keyword evidence="2" id="KW-0963">Cytoplasm</keyword>
<reference evidence="16 19" key="2">
    <citation type="journal article" date="2019" name="Genome Biol. Evol.">
        <title>Nanopore Sequencing Significantly Improves Genome Assembly of the Protozoan Parasite Trypanosoma cruzi.</title>
        <authorList>
            <person name="Diaz-Viraque F."/>
            <person name="Pita S."/>
            <person name="Greif G."/>
            <person name="de Souza R.C.M."/>
            <person name="Iraola G."/>
            <person name="Robello C."/>
        </authorList>
    </citation>
    <scope>NUCLEOTIDE SEQUENCE [LARGE SCALE GENOMIC DNA]</scope>
    <source>
        <strain evidence="16 19">Berenice</strain>
    </source>
</reference>
<keyword evidence="3 9" id="KW-0853">WD repeat</keyword>
<keyword evidence="17" id="KW-0282">Flagellum</keyword>
<dbReference type="EMBL" id="JABDHM010000075">
    <property type="protein sequence ID" value="KAF5219207.1"/>
    <property type="molecule type" value="Genomic_DNA"/>
</dbReference>
<evidence type="ECO:0000256" key="7">
    <source>
        <dbReference type="ARBA" id="ARBA00023212"/>
    </source>
</evidence>
<reference evidence="16" key="3">
    <citation type="submission" date="2020-04" db="EMBL/GenBank/DDBJ databases">
        <authorList>
            <person name="Diaz Viraque F."/>
        </authorList>
    </citation>
    <scope>NUCLEOTIDE SEQUENCE</scope>
    <source>
        <strain evidence="16">Berenice</strain>
    </source>
</reference>
<dbReference type="VEuPathDB" id="TriTrypDB:TCSYLVIO_010794"/>
<evidence type="ECO:0000259" key="14">
    <source>
        <dbReference type="Pfam" id="PF24797"/>
    </source>
</evidence>
<dbReference type="InterPro" id="IPR057361">
    <property type="entry name" value="TPR_WDR35"/>
</dbReference>
<feature type="repeat" description="WD" evidence="9">
    <location>
        <begin position="59"/>
        <end position="100"/>
    </location>
</feature>
<dbReference type="Gene3D" id="1.25.40.470">
    <property type="match status" value="1"/>
</dbReference>
<dbReference type="InterPro" id="IPR056158">
    <property type="entry name" value="Beta-prop_IFT121_2nd"/>
</dbReference>
<dbReference type="InterPro" id="IPR057979">
    <property type="entry name" value="TPR_IFT121"/>
</dbReference>
<feature type="domain" description="IFT121 second beta-propeller" evidence="13">
    <location>
        <begin position="337"/>
        <end position="653"/>
    </location>
</feature>
<evidence type="ECO:0000256" key="8">
    <source>
        <dbReference type="ARBA" id="ARBA00023273"/>
    </source>
</evidence>
<dbReference type="SMART" id="SM00320">
    <property type="entry name" value="WD40"/>
    <property type="match status" value="6"/>
</dbReference>
<keyword evidence="4" id="KW-0677">Repeat</keyword>
<dbReference type="VEuPathDB" id="TriTrypDB:TcCL_NonESM10130"/>
<dbReference type="VEuPathDB" id="TriTrypDB:Tc_MARK_9018"/>
<dbReference type="AlphaFoldDB" id="A0A2V2X2Y5"/>
<dbReference type="VEuPathDB" id="TriTrypDB:TcCL_Unassigned07012"/>
<dbReference type="FunFam" id="1.25.40.470:FF:000004">
    <property type="entry name" value="WD repeat-containing protein 35"/>
    <property type="match status" value="1"/>
</dbReference>
<keyword evidence="6" id="KW-0969">Cilium</keyword>
<dbReference type="Gene3D" id="2.130.10.10">
    <property type="entry name" value="YVTN repeat-like/Quinoprotein amine dehydrogenase"/>
    <property type="match status" value="2"/>
</dbReference>
<feature type="domain" description="IFT121-like TPR repeats" evidence="15">
    <location>
        <begin position="995"/>
        <end position="1078"/>
    </location>
</feature>
<sequence>MNVYFSKRVAVPTSTVITSIAWNEEQGWLACGGRGGLLKVLKIDNSIGAKGALLVNQTLEGHSADVSVVAWNHQYRKLTSSDESGQIIVWTLHKGMWMEEMINNRNKSTVCDLSWSADGTKVCIIYEDGAVIVGGVDGNRLWGKDVKRELAKVTWSPDDRYILFGTKNGEVLVNESDGGHAVCQLRISCLEGVESLSGLSWHPAWVDSPDPPATLAVCYANGRMQLMRDINDNRPYLIDSGIPVSCIAWNPQGTTIVVCGVISTAAMMGDRPASQPSSPSSSLVVAQFFNTEGIHLRTLRVSGQHCGGVTWEGDGLRVCIAIDAALYFANVRPAYKYTYFSKTVVFAFYRSDRAEQGVMFWNTRSNERFIRYIRGLFYIDSCKDVCMIVNTSADGSHRVVQLLNAIGSPLEVRMMDLEPLVCGMNSSHIVVSDEENIYVWQFRDPDVVLDLLDPISVQASRRETRDRIVHVDDIVRPDSPPSLVTHTAVTNDLICSLCLSEEFLFVARESGLLQLYRFAPLHLVGKMVLPSRVQSMAANSNSTRLSVVDVSGTMTVFHIDPMKLSLVPQKIAPEPNFEHKDVWNVRWSKDDPELFAVLEKSRMYIFRGTEAEEPVQSRACICKFKSLKVRALQLDDIMHDPERPRKEHVIEFETRELREARQALQNLSMKEAYMYVENHPHPKLWALLAEHALAQLDFDHAEMAVVRSKDYPAIQFVKRIKTLDDPQKQRAEIHTYYGRFDEAEKIYKEIDRKDLVLDLRYRLGDWFRVVQLVQEGGGDESHMQKAWENIGDFYADRQKWTKASQYYTQCRQLHKLAHILFLQEDYDLLAQLIPSAEHDKGLLLKIGEMLFAVGLGDEASRAFLAAGEARLAVAGCVQLHQWDSAVAIAEAHKLKDILPQLARHTKSLIESERLPEAIELYRKAGQHEEAARLLARLGQRAAATDPLRAKKFYVLSALEIEKYRKKKVALSDDGTAAVDMLLSEERATTSERVLDAAWRGAEAFHFFLLCQQHILHRNLPHALNVAMRLMEYDDLISPVDSYSLIALTAYLAKNFSICSKAFTRLEAAEQKDAQQQNQQEGGTPAVAGQLQFIDMTMDLDVSKQTGAAHRNDACSHGGAGGGSTGLSGTTTSLQLTNRSKGTALATQFKYPTVSLREPRRRFADLAAKIFTKHKPEDNSADRVKCPKCDAFVKEWASSCARCQKQLGVCIFTGRCITTEDFWQCAVCHHCIIDVEGDRFRNCPLCHTPMKHGARG</sequence>
<dbReference type="Pfam" id="PF23145">
    <property type="entry name" value="Zf_2nd_IFT121"/>
    <property type="match status" value="1"/>
</dbReference>
<dbReference type="Proteomes" id="UP000246078">
    <property type="component" value="Unassembled WGS sequence"/>
</dbReference>
<evidence type="ECO:0000259" key="13">
    <source>
        <dbReference type="Pfam" id="PF23390"/>
    </source>
</evidence>
<dbReference type="InterPro" id="IPR001680">
    <property type="entry name" value="WD40_rpt"/>
</dbReference>
<dbReference type="VEuPathDB" id="TriTrypDB:TcCLB.510173.60"/>
<evidence type="ECO:0000313" key="18">
    <source>
        <dbReference type="Proteomes" id="UP000246078"/>
    </source>
</evidence>
<dbReference type="VEuPathDB" id="TriTrypDB:TcG_07076"/>
<keyword evidence="8" id="KW-0966">Cell projection</keyword>
<feature type="region of interest" description="Disordered" evidence="10">
    <location>
        <begin position="1110"/>
        <end position="1131"/>
    </location>
</feature>
<dbReference type="InterPro" id="IPR017233">
    <property type="entry name" value="WDR35"/>
</dbReference>
<organism evidence="17 18">
    <name type="scientific">Trypanosoma cruzi</name>
    <dbReference type="NCBI Taxonomy" id="5693"/>
    <lineage>
        <taxon>Eukaryota</taxon>
        <taxon>Discoba</taxon>
        <taxon>Euglenozoa</taxon>
        <taxon>Kinetoplastea</taxon>
        <taxon>Metakinetoplastina</taxon>
        <taxon>Trypanosomatida</taxon>
        <taxon>Trypanosomatidae</taxon>
        <taxon>Trypanosoma</taxon>
        <taxon>Schizotrypanum</taxon>
    </lineage>
</organism>
<evidence type="ECO:0000313" key="19">
    <source>
        <dbReference type="Proteomes" id="UP000583944"/>
    </source>
</evidence>
<dbReference type="Pfam" id="PF25768">
    <property type="entry name" value="TPR_IFT121"/>
    <property type="match status" value="1"/>
</dbReference>
<proteinExistence type="predicted"/>
<dbReference type="Proteomes" id="UP000583944">
    <property type="component" value="Unassembled WGS sequence"/>
</dbReference>
<dbReference type="PANTHER" id="PTHR15722:SF8">
    <property type="entry name" value="ANAPHASE-PROMOTING COMPLEX SUBUNIT 4-LIKE WD40 DOMAIN-CONTAINING PROTEIN"/>
    <property type="match status" value="1"/>
</dbReference>
<dbReference type="InterPro" id="IPR036322">
    <property type="entry name" value="WD40_repeat_dom_sf"/>
</dbReference>
<dbReference type="SUPFAM" id="SSF48452">
    <property type="entry name" value="TPR-like"/>
    <property type="match status" value="1"/>
</dbReference>
<dbReference type="InterPro" id="IPR056170">
    <property type="entry name" value="Znf_IFT121-like"/>
</dbReference>
<keyword evidence="5" id="KW-0970">Cilium biogenesis/degradation</keyword>
<dbReference type="VEuPathDB" id="TriTrypDB:TcCLB.509721.30"/>
<dbReference type="Pfam" id="PF23390">
    <property type="entry name" value="Beta-prop_WDR35_2nd"/>
    <property type="match status" value="1"/>
</dbReference>
<dbReference type="PROSITE" id="PS50082">
    <property type="entry name" value="WD_REPEATS_2"/>
    <property type="match status" value="1"/>
</dbReference>